<keyword evidence="11 14" id="KW-0131">Cell cycle</keyword>
<dbReference type="Proteomes" id="UP000178935">
    <property type="component" value="Unassembled WGS sequence"/>
</dbReference>
<dbReference type="Gene3D" id="3.90.190.20">
    <property type="entry name" value="Mur ligase, C-terminal domain"/>
    <property type="match status" value="1"/>
</dbReference>
<evidence type="ECO:0000256" key="14">
    <source>
        <dbReference type="HAMAP-Rule" id="MF_00046"/>
    </source>
</evidence>
<feature type="domain" description="Mur ligase central" evidence="17">
    <location>
        <begin position="113"/>
        <end position="267"/>
    </location>
</feature>
<reference evidence="18 19" key="1">
    <citation type="journal article" date="2016" name="Nat. Commun.">
        <title>Thousands of microbial genomes shed light on interconnected biogeochemical processes in an aquifer system.</title>
        <authorList>
            <person name="Anantharaman K."/>
            <person name="Brown C.T."/>
            <person name="Hug L.A."/>
            <person name="Sharon I."/>
            <person name="Castelle C.J."/>
            <person name="Probst A.J."/>
            <person name="Thomas B.C."/>
            <person name="Singh A."/>
            <person name="Wilkins M.J."/>
            <person name="Karaoz U."/>
            <person name="Brodie E.L."/>
            <person name="Williams K.H."/>
            <person name="Hubbard S.S."/>
            <person name="Banfield J.F."/>
        </authorList>
    </citation>
    <scope>NUCLEOTIDE SEQUENCE [LARGE SCALE GENOMIC DNA]</scope>
</reference>
<dbReference type="Pfam" id="PF08245">
    <property type="entry name" value="Mur_ligase_M"/>
    <property type="match status" value="1"/>
</dbReference>
<name>A0A1G2JTA3_9BACT</name>
<dbReference type="GO" id="GO:0009252">
    <property type="term" value="P:peptidoglycan biosynthetic process"/>
    <property type="evidence" value="ECO:0007669"/>
    <property type="project" value="UniProtKB-UniRule"/>
</dbReference>
<feature type="domain" description="Mur ligase N-terminal catalytic" evidence="15">
    <location>
        <begin position="2"/>
        <end position="108"/>
    </location>
</feature>
<comment type="pathway">
    <text evidence="2 14">Cell wall biogenesis; peptidoglycan biosynthesis.</text>
</comment>
<dbReference type="EC" id="6.3.2.8" evidence="3 14"/>
<dbReference type="InterPro" id="IPR036565">
    <property type="entry name" value="Mur-like_cat_sf"/>
</dbReference>
<keyword evidence="10 14" id="KW-0573">Peptidoglycan synthesis</keyword>
<keyword evidence="7 14" id="KW-0547">Nucleotide-binding</keyword>
<keyword evidence="12 14" id="KW-0961">Cell wall biogenesis/degradation</keyword>
<evidence type="ECO:0000256" key="6">
    <source>
        <dbReference type="ARBA" id="ARBA00022618"/>
    </source>
</evidence>
<evidence type="ECO:0000256" key="1">
    <source>
        <dbReference type="ARBA" id="ARBA00004496"/>
    </source>
</evidence>
<protein>
    <recommendedName>
        <fullName evidence="3 14">UDP-N-acetylmuramate--L-alanine ligase</fullName>
        <ecNumber evidence="3 14">6.3.2.8</ecNumber>
    </recommendedName>
    <alternativeName>
        <fullName evidence="14">UDP-N-acetylmuramoyl-L-alanine synthetase</fullName>
    </alternativeName>
</protein>
<dbReference type="InterPro" id="IPR013221">
    <property type="entry name" value="Mur_ligase_cen"/>
</dbReference>
<dbReference type="InterPro" id="IPR050061">
    <property type="entry name" value="MurCDEF_pg_biosynth"/>
</dbReference>
<evidence type="ECO:0000256" key="3">
    <source>
        <dbReference type="ARBA" id="ARBA00012211"/>
    </source>
</evidence>
<dbReference type="SUPFAM" id="SSF53244">
    <property type="entry name" value="MurD-like peptide ligases, peptide-binding domain"/>
    <property type="match status" value="1"/>
</dbReference>
<gene>
    <name evidence="14" type="primary">murC</name>
    <name evidence="18" type="ORF">A2561_01325</name>
</gene>
<dbReference type="SUPFAM" id="SSF51984">
    <property type="entry name" value="MurCD N-terminal domain"/>
    <property type="match status" value="1"/>
</dbReference>
<comment type="subcellular location">
    <subcellularLocation>
        <location evidence="1 14">Cytoplasm</location>
    </subcellularLocation>
</comment>
<evidence type="ECO:0000256" key="10">
    <source>
        <dbReference type="ARBA" id="ARBA00022984"/>
    </source>
</evidence>
<evidence type="ECO:0000256" key="4">
    <source>
        <dbReference type="ARBA" id="ARBA00022490"/>
    </source>
</evidence>
<dbReference type="GO" id="GO:0008763">
    <property type="term" value="F:UDP-N-acetylmuramate-L-alanine ligase activity"/>
    <property type="evidence" value="ECO:0007669"/>
    <property type="project" value="UniProtKB-UniRule"/>
</dbReference>
<keyword evidence="5 14" id="KW-0436">Ligase</keyword>
<evidence type="ECO:0000256" key="9">
    <source>
        <dbReference type="ARBA" id="ARBA00022960"/>
    </source>
</evidence>
<dbReference type="UniPathway" id="UPA00219"/>
<dbReference type="PANTHER" id="PTHR43445">
    <property type="entry name" value="UDP-N-ACETYLMURAMATE--L-ALANINE LIGASE-RELATED"/>
    <property type="match status" value="1"/>
</dbReference>
<evidence type="ECO:0000256" key="7">
    <source>
        <dbReference type="ARBA" id="ARBA00022741"/>
    </source>
</evidence>
<evidence type="ECO:0000313" key="19">
    <source>
        <dbReference type="Proteomes" id="UP000178935"/>
    </source>
</evidence>
<keyword evidence="6 14" id="KW-0132">Cell division</keyword>
<sequence>MKVHFLGIGGIGVSALAQYYLAKGHEVSGSDLNSSETTDHLGKLGIKIYITDNNILDSRFRGNDNELPDLIIYSPAIKQENLELRFYKDKGAKCFSYPEALGELTKDYFTIAVSGSHGKSTTTSMLALALIRACLDPTVIIGTKLNEFGNTNFRLGKSKYLVIEACEHEESFLSYFTKIIVITNIEAEHLDYYKNLKNVIRGFQRFINHLPKDGILLVNKEDKNIKKLKTKAKVAKFSIRQKEAKAIKKLLQIPGVHNICNALAVLAVTRELNIDDKIILKSLSEYKGSWRRFENKKGFVGSKEITAISDYGHHPTEVQATLKAVREKFPKQKIWCVFQPHQYQRTFLLFKDFVKVFKSAKIDNIIVTDIYGVAGREKESTKVSSEKLVSVIKKKSVIYIPQIEIENFVKQNVKEGDVLLIMGAGDIYKLYDKF</sequence>
<keyword evidence="4 14" id="KW-0963">Cytoplasm</keyword>
<organism evidence="18 19">
    <name type="scientific">Candidatus Staskawiczbacteria bacterium RIFOXYD1_FULL_32_13</name>
    <dbReference type="NCBI Taxonomy" id="1802234"/>
    <lineage>
        <taxon>Bacteria</taxon>
        <taxon>Candidatus Staskawicziibacteriota</taxon>
    </lineage>
</organism>
<dbReference type="GO" id="GO:0008360">
    <property type="term" value="P:regulation of cell shape"/>
    <property type="evidence" value="ECO:0007669"/>
    <property type="project" value="UniProtKB-KW"/>
</dbReference>
<evidence type="ECO:0000259" key="15">
    <source>
        <dbReference type="Pfam" id="PF01225"/>
    </source>
</evidence>
<evidence type="ECO:0000259" key="16">
    <source>
        <dbReference type="Pfam" id="PF02875"/>
    </source>
</evidence>
<evidence type="ECO:0000256" key="5">
    <source>
        <dbReference type="ARBA" id="ARBA00022598"/>
    </source>
</evidence>
<evidence type="ECO:0000256" key="13">
    <source>
        <dbReference type="ARBA" id="ARBA00047833"/>
    </source>
</evidence>
<keyword evidence="9 14" id="KW-0133">Cell shape</keyword>
<dbReference type="SUPFAM" id="SSF53623">
    <property type="entry name" value="MurD-like peptide ligases, catalytic domain"/>
    <property type="match status" value="1"/>
</dbReference>
<comment type="caution">
    <text evidence="18">The sequence shown here is derived from an EMBL/GenBank/DDBJ whole genome shotgun (WGS) entry which is preliminary data.</text>
</comment>
<comment type="catalytic activity">
    <reaction evidence="13 14">
        <text>UDP-N-acetyl-alpha-D-muramate + L-alanine + ATP = UDP-N-acetyl-alpha-D-muramoyl-L-alanine + ADP + phosphate + H(+)</text>
        <dbReference type="Rhea" id="RHEA:23372"/>
        <dbReference type="ChEBI" id="CHEBI:15378"/>
        <dbReference type="ChEBI" id="CHEBI:30616"/>
        <dbReference type="ChEBI" id="CHEBI:43474"/>
        <dbReference type="ChEBI" id="CHEBI:57972"/>
        <dbReference type="ChEBI" id="CHEBI:70757"/>
        <dbReference type="ChEBI" id="CHEBI:83898"/>
        <dbReference type="ChEBI" id="CHEBI:456216"/>
        <dbReference type="EC" id="6.3.2.8"/>
    </reaction>
</comment>
<dbReference type="InterPro" id="IPR005758">
    <property type="entry name" value="UDP-N-AcMur_Ala_ligase_MurC"/>
</dbReference>
<dbReference type="AlphaFoldDB" id="A0A1G2JTA3"/>
<feature type="binding site" evidence="14">
    <location>
        <begin position="115"/>
        <end position="121"/>
    </location>
    <ligand>
        <name>ATP</name>
        <dbReference type="ChEBI" id="CHEBI:30616"/>
    </ligand>
</feature>
<dbReference type="GO" id="GO:0071555">
    <property type="term" value="P:cell wall organization"/>
    <property type="evidence" value="ECO:0007669"/>
    <property type="project" value="UniProtKB-KW"/>
</dbReference>
<comment type="function">
    <text evidence="14">Cell wall formation.</text>
</comment>
<comment type="similarity">
    <text evidence="14">Belongs to the MurCDEF family.</text>
</comment>
<dbReference type="Gene3D" id="3.40.50.720">
    <property type="entry name" value="NAD(P)-binding Rossmann-like Domain"/>
    <property type="match status" value="1"/>
</dbReference>
<dbReference type="InterPro" id="IPR036615">
    <property type="entry name" value="Mur_ligase_C_dom_sf"/>
</dbReference>
<evidence type="ECO:0000256" key="8">
    <source>
        <dbReference type="ARBA" id="ARBA00022840"/>
    </source>
</evidence>
<dbReference type="HAMAP" id="MF_00046">
    <property type="entry name" value="MurC"/>
    <property type="match status" value="1"/>
</dbReference>
<dbReference type="Pfam" id="PF01225">
    <property type="entry name" value="Mur_ligase"/>
    <property type="match status" value="1"/>
</dbReference>
<dbReference type="Gene3D" id="3.40.1190.10">
    <property type="entry name" value="Mur-like, catalytic domain"/>
    <property type="match status" value="1"/>
</dbReference>
<dbReference type="Pfam" id="PF02875">
    <property type="entry name" value="Mur_ligase_C"/>
    <property type="match status" value="1"/>
</dbReference>
<dbReference type="EMBL" id="MHPU01000006">
    <property type="protein sequence ID" value="OGZ89510.1"/>
    <property type="molecule type" value="Genomic_DNA"/>
</dbReference>
<dbReference type="GO" id="GO:0051301">
    <property type="term" value="P:cell division"/>
    <property type="evidence" value="ECO:0007669"/>
    <property type="project" value="UniProtKB-KW"/>
</dbReference>
<dbReference type="GO" id="GO:0005524">
    <property type="term" value="F:ATP binding"/>
    <property type="evidence" value="ECO:0007669"/>
    <property type="project" value="UniProtKB-UniRule"/>
</dbReference>
<dbReference type="GO" id="GO:0005737">
    <property type="term" value="C:cytoplasm"/>
    <property type="evidence" value="ECO:0007669"/>
    <property type="project" value="UniProtKB-SubCell"/>
</dbReference>
<accession>A0A1G2JTA3</accession>
<dbReference type="PANTHER" id="PTHR43445:SF3">
    <property type="entry name" value="UDP-N-ACETYLMURAMATE--L-ALANINE LIGASE"/>
    <property type="match status" value="1"/>
</dbReference>
<proteinExistence type="inferred from homology"/>
<evidence type="ECO:0000313" key="18">
    <source>
        <dbReference type="EMBL" id="OGZ89510.1"/>
    </source>
</evidence>
<keyword evidence="8 14" id="KW-0067">ATP-binding</keyword>
<evidence type="ECO:0000256" key="11">
    <source>
        <dbReference type="ARBA" id="ARBA00023306"/>
    </source>
</evidence>
<evidence type="ECO:0000256" key="12">
    <source>
        <dbReference type="ARBA" id="ARBA00023316"/>
    </source>
</evidence>
<evidence type="ECO:0000256" key="2">
    <source>
        <dbReference type="ARBA" id="ARBA00004752"/>
    </source>
</evidence>
<feature type="domain" description="Mur ligase C-terminal" evidence="16">
    <location>
        <begin position="292"/>
        <end position="425"/>
    </location>
</feature>
<dbReference type="InterPro" id="IPR000713">
    <property type="entry name" value="Mur_ligase_N"/>
</dbReference>
<dbReference type="InterPro" id="IPR004101">
    <property type="entry name" value="Mur_ligase_C"/>
</dbReference>
<evidence type="ECO:0000259" key="17">
    <source>
        <dbReference type="Pfam" id="PF08245"/>
    </source>
</evidence>